<feature type="transmembrane region" description="Helical" evidence="9">
    <location>
        <begin position="177"/>
        <end position="200"/>
    </location>
</feature>
<evidence type="ECO:0000256" key="6">
    <source>
        <dbReference type="ARBA" id="ARBA00023136"/>
    </source>
</evidence>
<keyword evidence="11" id="KW-1185">Reference proteome</keyword>
<evidence type="ECO:0000256" key="5">
    <source>
        <dbReference type="ARBA" id="ARBA00022989"/>
    </source>
</evidence>
<evidence type="ECO:0008006" key="12">
    <source>
        <dbReference type="Google" id="ProtNLM"/>
    </source>
</evidence>
<dbReference type="EMBL" id="CP018082">
    <property type="protein sequence ID" value="APE35892.1"/>
    <property type="molecule type" value="Genomic_DNA"/>
</dbReference>
<evidence type="ECO:0000256" key="2">
    <source>
        <dbReference type="ARBA" id="ARBA00022475"/>
    </source>
</evidence>
<evidence type="ECO:0000256" key="7">
    <source>
        <dbReference type="ARBA" id="ARBA00024033"/>
    </source>
</evidence>
<feature type="transmembrane region" description="Helical" evidence="9">
    <location>
        <begin position="291"/>
        <end position="309"/>
    </location>
</feature>
<feature type="transmembrane region" description="Helical" evidence="9">
    <location>
        <begin position="367"/>
        <end position="390"/>
    </location>
</feature>
<comment type="subcellular location">
    <subcellularLocation>
        <location evidence="1">Cell membrane</location>
        <topology evidence="1">Multi-pass membrane protein</topology>
    </subcellularLocation>
</comment>
<feature type="region of interest" description="Disordered" evidence="8">
    <location>
        <begin position="411"/>
        <end position="451"/>
    </location>
</feature>
<evidence type="ECO:0000313" key="11">
    <source>
        <dbReference type="Proteomes" id="UP000183810"/>
    </source>
</evidence>
<feature type="transmembrane region" description="Helical" evidence="9">
    <location>
        <begin position="103"/>
        <end position="120"/>
    </location>
</feature>
<feature type="transmembrane region" description="Helical" evidence="9">
    <location>
        <begin position="150"/>
        <end position="171"/>
    </location>
</feature>
<evidence type="ECO:0000313" key="10">
    <source>
        <dbReference type="EMBL" id="APE35892.1"/>
    </source>
</evidence>
<dbReference type="Proteomes" id="UP000183810">
    <property type="component" value="Chromosome"/>
</dbReference>
<dbReference type="OrthoDB" id="5175994at2"/>
<dbReference type="Pfam" id="PF09594">
    <property type="entry name" value="GT87"/>
    <property type="match status" value="1"/>
</dbReference>
<feature type="transmembrane region" description="Helical" evidence="9">
    <location>
        <begin position="126"/>
        <end position="143"/>
    </location>
</feature>
<keyword evidence="5 9" id="KW-1133">Transmembrane helix</keyword>
<feature type="transmembrane region" description="Helical" evidence="9">
    <location>
        <begin position="207"/>
        <end position="225"/>
    </location>
</feature>
<keyword evidence="6 9" id="KW-0472">Membrane</keyword>
<gene>
    <name evidence="10" type="ORF">BOX37_20275</name>
</gene>
<sequence>MYRAPVLFRQLEPRTARTTADVIKFALWPFAIMTVLNRVFIKAINGFITDDYKPVYNASFEFLNGRPVYTANFDSVDPHYLYPPSGTLVIAPVAIIEYELSRWLFIALNAAAILLAWYLLLRLFKFGLGSIAAPALLLAMFASETVINTLVFTNVNGCLLLAELLFIHLLLARRDLWAGAVLGLSIAVKPTLAPLLLVAAVRGQWKVFITACGVPLALTAIAWPLSKDPEKFFTEVLPYLSETRDYFNSSVGGNGLYYGVPHWLILIAQVVMAGVVAVSLWLLWRYYRHDDLFFVTTFSGVLLTASFLLPSLGQMYYSMMLFPFLMSVVLRNSVLRNWPAWLAIFGFMTYDKWLSDRWQSTGRALEYLRVTFGWGLLLIVVFCVLGDRYLAARRAGRLQFGLDPAWMANAPDSRDGAEDPDKPVAAAPAAAHRDDPVAPEEPAGEREPALK</sequence>
<dbReference type="GO" id="GO:0016758">
    <property type="term" value="F:hexosyltransferase activity"/>
    <property type="evidence" value="ECO:0007669"/>
    <property type="project" value="InterPro"/>
</dbReference>
<feature type="transmembrane region" description="Helical" evidence="9">
    <location>
        <begin position="263"/>
        <end position="284"/>
    </location>
</feature>
<keyword evidence="3" id="KW-0808">Transferase</keyword>
<evidence type="ECO:0000256" key="1">
    <source>
        <dbReference type="ARBA" id="ARBA00004651"/>
    </source>
</evidence>
<evidence type="ECO:0000256" key="3">
    <source>
        <dbReference type="ARBA" id="ARBA00022679"/>
    </source>
</evidence>
<evidence type="ECO:0000256" key="9">
    <source>
        <dbReference type="SAM" id="Phobius"/>
    </source>
</evidence>
<dbReference type="InterPro" id="IPR018584">
    <property type="entry name" value="GT87"/>
</dbReference>
<proteinExistence type="inferred from homology"/>
<dbReference type="GO" id="GO:0005886">
    <property type="term" value="C:plasma membrane"/>
    <property type="evidence" value="ECO:0007669"/>
    <property type="project" value="UniProtKB-SubCell"/>
</dbReference>
<dbReference type="KEGG" id="nsl:BOX37_20275"/>
<name>A0A1J0VV15_9NOCA</name>
<reference evidence="10" key="1">
    <citation type="submission" date="2016-11" db="EMBL/GenBank/DDBJ databases">
        <authorList>
            <person name="Jaros S."/>
            <person name="Januszkiewicz K."/>
            <person name="Wedrychowicz H."/>
        </authorList>
    </citation>
    <scope>NUCLEOTIDE SEQUENCE [LARGE SCALE GENOMIC DNA]</scope>
    <source>
        <strain evidence="10">Y48</strain>
    </source>
</reference>
<dbReference type="AlphaFoldDB" id="A0A1J0VV15"/>
<evidence type="ECO:0000256" key="8">
    <source>
        <dbReference type="SAM" id="MobiDB-lite"/>
    </source>
</evidence>
<feature type="compositionally biased region" description="Basic and acidic residues" evidence="8">
    <location>
        <begin position="412"/>
        <end position="422"/>
    </location>
</feature>
<organism evidence="10 11">
    <name type="scientific">Nocardia mangyaensis</name>
    <dbReference type="NCBI Taxonomy" id="2213200"/>
    <lineage>
        <taxon>Bacteria</taxon>
        <taxon>Bacillati</taxon>
        <taxon>Actinomycetota</taxon>
        <taxon>Actinomycetes</taxon>
        <taxon>Mycobacteriales</taxon>
        <taxon>Nocardiaceae</taxon>
        <taxon>Nocardia</taxon>
    </lineage>
</organism>
<protein>
    <recommendedName>
        <fullName evidence="12">Alpha-(1-&gt;3)-arabinofuranosyltransferase</fullName>
    </recommendedName>
</protein>
<comment type="similarity">
    <text evidence="7">Belongs to the glycosyltransferase 87 family.</text>
</comment>
<keyword evidence="4 9" id="KW-0812">Transmembrane</keyword>
<accession>A0A1J0VV15</accession>
<evidence type="ECO:0000256" key="4">
    <source>
        <dbReference type="ARBA" id="ARBA00022692"/>
    </source>
</evidence>
<keyword evidence="2" id="KW-1003">Cell membrane</keyword>